<dbReference type="RefSeq" id="XP_015197229.1">
    <property type="nucleotide sequence ID" value="XM_015341743.2"/>
</dbReference>
<dbReference type="FunFam" id="3.90.550.10:FF:000028">
    <property type="entry name" value="beta-1,4-galactosyltransferase 1"/>
    <property type="match status" value="1"/>
</dbReference>
<evidence type="ECO:0000256" key="17">
    <source>
        <dbReference type="RuleBase" id="RU368121"/>
    </source>
</evidence>
<evidence type="ECO:0000256" key="16">
    <source>
        <dbReference type="ARBA" id="ARBA00049413"/>
    </source>
</evidence>
<dbReference type="PRINTS" id="PR02050">
    <property type="entry name" value="B14GALTRFASE"/>
</dbReference>
<evidence type="ECO:0000256" key="7">
    <source>
        <dbReference type="ARBA" id="ARBA00022692"/>
    </source>
</evidence>
<dbReference type="KEGG" id="loc:102693001"/>
<dbReference type="EC" id="2.4.1.-" evidence="17"/>
<dbReference type="PANTHER" id="PTHR19300:SF9">
    <property type="entry name" value="BETA-1,4-GALACTOSYLTRANSFERASE 4"/>
    <property type="match status" value="1"/>
</dbReference>
<keyword evidence="11 17" id="KW-0333">Golgi apparatus</keyword>
<reference evidence="21" key="3">
    <citation type="submission" date="2025-09" db="UniProtKB">
        <authorList>
            <consortium name="Ensembl"/>
        </authorList>
    </citation>
    <scope>IDENTIFICATION</scope>
</reference>
<dbReference type="RefSeq" id="XP_006628043.2">
    <property type="nucleotide sequence ID" value="XM_006627980.3"/>
</dbReference>
<dbReference type="GO" id="GO:0032580">
    <property type="term" value="C:Golgi cisterna membrane"/>
    <property type="evidence" value="ECO:0007669"/>
    <property type="project" value="UniProtKB-UniRule"/>
</dbReference>
<sequence>MVSSSIMGSCPRFCSVSRKVKFFVLLVGGVALLAWISTLSSASHPVQDEPRLARPPAGMGGGEGHTVIKEAARDAGEPGPGPAGTSALAPSPARLQPCPQQSPLLRGPLALSFQPSLTLGAVRRENGQVAAGQYRPEACVARQSVAILIPHRHREKHLLYLLHHLHPFLQRQQLHYAIYVIHQAGGEMFNRAKLLNVGYLEALKDYDWQCFVFHDVDLVPENDYNLYRCDDQPKHLVVGRNATGYKLRYKGYFGGVTALTKQQFSTVNGFSNTYWGWGGEDDDLRIRVELHKMKIVRPPPKIARYTMIFHTRDSGNEVNKDRMRLLSRTPRMWRLDGLSSCEYKLLSVERAPLYVNITVDIGRPPPHA</sequence>
<dbReference type="GO" id="GO:0003945">
    <property type="term" value="F:N-acetyllactosamine synthase activity"/>
    <property type="evidence" value="ECO:0007669"/>
    <property type="project" value="UniProtKB-EC"/>
</dbReference>
<dbReference type="CTD" id="8702"/>
<dbReference type="Bgee" id="ENSLOCG00000002862">
    <property type="expression patterns" value="Expressed in embryo and 13 other cell types or tissues"/>
</dbReference>
<evidence type="ECO:0000256" key="1">
    <source>
        <dbReference type="ARBA" id="ARBA00001936"/>
    </source>
</evidence>
<keyword evidence="12" id="KW-0472">Membrane</keyword>
<dbReference type="OrthoDB" id="10016069at2759"/>
<evidence type="ECO:0000256" key="12">
    <source>
        <dbReference type="ARBA" id="ARBA00023136"/>
    </source>
</evidence>
<evidence type="ECO:0000256" key="14">
    <source>
        <dbReference type="ARBA" id="ARBA00023180"/>
    </source>
</evidence>
<dbReference type="EMBL" id="AHAT01003262">
    <property type="status" value="NOT_ANNOTATED_CDS"/>
    <property type="molecule type" value="Genomic_DNA"/>
</dbReference>
<evidence type="ECO:0000259" key="20">
    <source>
        <dbReference type="Pfam" id="PF13733"/>
    </source>
</evidence>
<keyword evidence="10" id="KW-1133">Transmembrane helix</keyword>
<evidence type="ECO:0000256" key="13">
    <source>
        <dbReference type="ARBA" id="ARBA00023157"/>
    </source>
</evidence>
<comment type="subcellular location">
    <subcellularLocation>
        <location evidence="2 17">Golgi apparatus membrane</location>
        <topology evidence="2 17">Single-pass type II membrane protein</topology>
    </subcellularLocation>
</comment>
<feature type="region of interest" description="Disordered" evidence="18">
    <location>
        <begin position="73"/>
        <end position="99"/>
    </location>
</feature>
<organism evidence="21 22">
    <name type="scientific">Lepisosteus oculatus</name>
    <name type="common">Spotted gar</name>
    <dbReference type="NCBI Taxonomy" id="7918"/>
    <lineage>
        <taxon>Eukaryota</taxon>
        <taxon>Metazoa</taxon>
        <taxon>Chordata</taxon>
        <taxon>Craniata</taxon>
        <taxon>Vertebrata</taxon>
        <taxon>Euteleostomi</taxon>
        <taxon>Actinopterygii</taxon>
        <taxon>Neopterygii</taxon>
        <taxon>Holostei</taxon>
        <taxon>Semionotiformes</taxon>
        <taxon>Lepisosteidae</taxon>
        <taxon>Lepisosteus</taxon>
    </lineage>
</organism>
<keyword evidence="14 17" id="KW-0325">Glycoprotein</keyword>
<evidence type="ECO:0000256" key="6">
    <source>
        <dbReference type="ARBA" id="ARBA00022679"/>
    </source>
</evidence>
<dbReference type="RefSeq" id="XP_015197228.1">
    <property type="nucleotide sequence ID" value="XM_015341742.2"/>
</dbReference>
<feature type="domain" description="Galactosyltransferase C-terminal" evidence="19">
    <location>
        <begin position="234"/>
        <end position="311"/>
    </location>
</feature>
<dbReference type="InParanoid" id="W5M4Q9"/>
<name>W5M4Q9_LEPOC</name>
<dbReference type="InterPro" id="IPR027791">
    <property type="entry name" value="Galactosyl_T_C"/>
</dbReference>
<dbReference type="Proteomes" id="UP000018468">
    <property type="component" value="Linkage group LG3"/>
</dbReference>
<dbReference type="Ensembl" id="ENSLOCT00000003374.1">
    <property type="protein sequence ID" value="ENSLOCP00000003367.1"/>
    <property type="gene ID" value="ENSLOCG00000002862.1"/>
</dbReference>
<dbReference type="GO" id="GO:0008378">
    <property type="term" value="F:galactosyltransferase activity"/>
    <property type="evidence" value="ECO:0000318"/>
    <property type="project" value="GO_Central"/>
</dbReference>
<dbReference type="SUPFAM" id="SSF53448">
    <property type="entry name" value="Nucleotide-diphospho-sugar transferases"/>
    <property type="match status" value="1"/>
</dbReference>
<keyword evidence="7" id="KW-0812">Transmembrane</keyword>
<evidence type="ECO:0000256" key="18">
    <source>
        <dbReference type="SAM" id="MobiDB-lite"/>
    </source>
</evidence>
<dbReference type="AlphaFoldDB" id="W5M4Q9"/>
<evidence type="ECO:0000256" key="5">
    <source>
        <dbReference type="ARBA" id="ARBA00022676"/>
    </source>
</evidence>
<evidence type="ECO:0000256" key="8">
    <source>
        <dbReference type="ARBA" id="ARBA00022723"/>
    </source>
</evidence>
<dbReference type="eggNOG" id="KOG3916">
    <property type="taxonomic scope" value="Eukaryota"/>
</dbReference>
<dbReference type="Pfam" id="PF13733">
    <property type="entry name" value="Glyco_transf_7N"/>
    <property type="match status" value="1"/>
</dbReference>
<dbReference type="FunCoup" id="W5M4Q9">
    <property type="interactions" value="721"/>
</dbReference>
<dbReference type="HOGENOM" id="CLU_044391_1_0_1"/>
<keyword evidence="9 17" id="KW-0735">Signal-anchor</keyword>
<protein>
    <recommendedName>
        <fullName evidence="17">Beta-1,4-galactosyltransferase</fullName>
        <shortName evidence="17">Beta-1,4-GalTase</shortName>
        <ecNumber evidence="17">2.4.1.-</ecNumber>
    </recommendedName>
</protein>
<reference evidence="21" key="2">
    <citation type="submission" date="2025-08" db="UniProtKB">
        <authorList>
            <consortium name="Ensembl"/>
        </authorList>
    </citation>
    <scope>IDENTIFICATION</scope>
</reference>
<evidence type="ECO:0000313" key="22">
    <source>
        <dbReference type="Proteomes" id="UP000018468"/>
    </source>
</evidence>
<comment type="pathway">
    <text evidence="3 17">Protein modification; protein glycosylation.</text>
</comment>
<evidence type="ECO:0000256" key="3">
    <source>
        <dbReference type="ARBA" id="ARBA00004922"/>
    </source>
</evidence>
<comment type="cofactor">
    <cofactor evidence="1 17">
        <name>Mn(2+)</name>
        <dbReference type="ChEBI" id="CHEBI:29035"/>
    </cofactor>
</comment>
<evidence type="ECO:0000256" key="10">
    <source>
        <dbReference type="ARBA" id="ARBA00022989"/>
    </source>
</evidence>
<keyword evidence="22" id="KW-1185">Reference proteome</keyword>
<evidence type="ECO:0000256" key="2">
    <source>
        <dbReference type="ARBA" id="ARBA00004323"/>
    </source>
</evidence>
<evidence type="ECO:0000256" key="9">
    <source>
        <dbReference type="ARBA" id="ARBA00022968"/>
    </source>
</evidence>
<accession>W5M4Q9</accession>
<dbReference type="Gene3D" id="3.90.550.10">
    <property type="entry name" value="Spore Coat Polysaccharide Biosynthesis Protein SpsA, Chain A"/>
    <property type="match status" value="1"/>
</dbReference>
<keyword evidence="8 17" id="KW-0479">Metal-binding</keyword>
<evidence type="ECO:0000313" key="21">
    <source>
        <dbReference type="Ensembl" id="ENSLOCP00000003367.1"/>
    </source>
</evidence>
<dbReference type="RefSeq" id="XP_015197230.1">
    <property type="nucleotide sequence ID" value="XM_015341744.2"/>
</dbReference>
<dbReference type="GO" id="GO:0000139">
    <property type="term" value="C:Golgi membrane"/>
    <property type="evidence" value="ECO:0007669"/>
    <property type="project" value="UniProtKB-SubCell"/>
</dbReference>
<dbReference type="PANTHER" id="PTHR19300">
    <property type="entry name" value="BETA-1,4-GALACTOSYLTRANSFERASE"/>
    <property type="match status" value="1"/>
</dbReference>
<evidence type="ECO:0000256" key="15">
    <source>
        <dbReference type="ARBA" id="ARBA00023211"/>
    </source>
</evidence>
<dbReference type="UniPathway" id="UPA00378"/>
<proteinExistence type="inferred from homology"/>
<evidence type="ECO:0000256" key="11">
    <source>
        <dbReference type="ARBA" id="ARBA00023034"/>
    </source>
</evidence>
<comment type="catalytic activity">
    <reaction evidence="16">
        <text>N-acetyl-D-glucosamine + UDP-alpha-D-galactose = beta-D-galactosyl-(1-&gt;4)-N-acetyl-D-glucosamine + UDP + H(+)</text>
        <dbReference type="Rhea" id="RHEA:17745"/>
        <dbReference type="ChEBI" id="CHEBI:15378"/>
        <dbReference type="ChEBI" id="CHEBI:58223"/>
        <dbReference type="ChEBI" id="CHEBI:60152"/>
        <dbReference type="ChEBI" id="CHEBI:66914"/>
        <dbReference type="ChEBI" id="CHEBI:506227"/>
        <dbReference type="EC" id="2.4.1.90"/>
    </reaction>
    <physiologicalReaction direction="left-to-right" evidence="16">
        <dbReference type="Rhea" id="RHEA:17746"/>
    </physiologicalReaction>
</comment>
<dbReference type="STRING" id="7918.ENSLOCP00000003367"/>
<comment type="function">
    <text evidence="17">Responsible for the synthesis of complex-type N-linked oligosaccharides in many glycoproteins as well as the carbohydrate moieties of glycolipids.</text>
</comment>
<reference evidence="22" key="1">
    <citation type="submission" date="2011-12" db="EMBL/GenBank/DDBJ databases">
        <title>The Draft Genome of Lepisosteus oculatus.</title>
        <authorList>
            <consortium name="The Broad Institute Genome Assembly &amp; Analysis Group"/>
            <consortium name="Computational R&amp;D Group"/>
            <consortium name="and Sequencing Platform"/>
            <person name="Di Palma F."/>
            <person name="Alfoldi J."/>
            <person name="Johnson J."/>
            <person name="Berlin A."/>
            <person name="Gnerre S."/>
            <person name="Jaffe D."/>
            <person name="MacCallum I."/>
            <person name="Young S."/>
            <person name="Walker B.J."/>
            <person name="Lander E.S."/>
            <person name="Lindblad-Toh K."/>
        </authorList>
    </citation>
    <scope>NUCLEOTIDE SEQUENCE [LARGE SCALE GENOMIC DNA]</scope>
</reference>
<dbReference type="GO" id="GO:0005794">
    <property type="term" value="C:Golgi apparatus"/>
    <property type="evidence" value="ECO:0000318"/>
    <property type="project" value="GO_Central"/>
</dbReference>
<dbReference type="GeneID" id="102693001"/>
<dbReference type="CDD" id="cd00899">
    <property type="entry name" value="b4GalT"/>
    <property type="match status" value="1"/>
</dbReference>
<evidence type="ECO:0000256" key="4">
    <source>
        <dbReference type="ARBA" id="ARBA00005735"/>
    </source>
</evidence>
<dbReference type="GeneTree" id="ENSGT00940000158378"/>
<evidence type="ECO:0000259" key="19">
    <source>
        <dbReference type="Pfam" id="PF02709"/>
    </source>
</evidence>
<keyword evidence="6 17" id="KW-0808">Transferase</keyword>
<comment type="similarity">
    <text evidence="4 17">Belongs to the glycosyltransferase 7 family.</text>
</comment>
<dbReference type="InterPro" id="IPR029044">
    <property type="entry name" value="Nucleotide-diphossugar_trans"/>
</dbReference>
<keyword evidence="13" id="KW-1015">Disulfide bond</keyword>
<dbReference type="GO" id="GO:0046872">
    <property type="term" value="F:metal ion binding"/>
    <property type="evidence" value="ECO:0007669"/>
    <property type="project" value="UniProtKB-UniRule"/>
</dbReference>
<keyword evidence="15 17" id="KW-0464">Manganese</keyword>
<feature type="domain" description="Galactosyltransferase N-terminal" evidence="20">
    <location>
        <begin position="98"/>
        <end position="230"/>
    </location>
</feature>
<dbReference type="InterPro" id="IPR003859">
    <property type="entry name" value="Galactosyl_T"/>
</dbReference>
<dbReference type="OMA" id="TSNYFVD"/>
<keyword evidence="5 17" id="KW-0328">Glycosyltransferase</keyword>
<dbReference type="Pfam" id="PF02709">
    <property type="entry name" value="Glyco_transf_7C"/>
    <property type="match status" value="1"/>
</dbReference>
<dbReference type="GO" id="GO:0005975">
    <property type="term" value="P:carbohydrate metabolic process"/>
    <property type="evidence" value="ECO:0007669"/>
    <property type="project" value="InterPro"/>
</dbReference>
<dbReference type="InterPro" id="IPR027995">
    <property type="entry name" value="Galactosyl_T_N"/>
</dbReference>